<keyword evidence="4" id="KW-0472">Membrane</keyword>
<proteinExistence type="inferred from homology"/>
<dbReference type="PANTHER" id="PTHR38776:SF1">
    <property type="entry name" value="MLTA-INTERACTING PROTEIN-RELATED"/>
    <property type="match status" value="1"/>
</dbReference>
<comment type="subcellular location">
    <subcellularLocation>
        <location evidence="1">Cell outer membrane</location>
    </subcellularLocation>
</comment>
<keyword evidence="5" id="KW-0998">Cell outer membrane</keyword>
<comment type="caution">
    <text evidence="7">The sequence shown here is derived from an EMBL/GenBank/DDBJ whole genome shotgun (WGS) entry which is preliminary data.</text>
</comment>
<protein>
    <submittedName>
        <fullName evidence="7">MipA/OmpV family protein</fullName>
    </submittedName>
</protein>
<dbReference type="RefSeq" id="WP_257594621.1">
    <property type="nucleotide sequence ID" value="NZ_JANKHH010000001.1"/>
</dbReference>
<keyword evidence="8" id="KW-1185">Reference proteome</keyword>
<name>A0ABT1XMI0_9SPHN</name>
<sequence>MRLAYYPALALGLASPALAQDGPPVETETAMPPIGETVFDGDWLSVGVGAAYSPSYDGSDDYVVSVLPIVQGSFAGVDLNPRPGGLALDFVPDAADGPGFDFGVAARIRGNRASDIKDPVVASLGELETAIEVGPTAGVSFPRLLNPYDSLSFNVDARWDVAGAHKGKVIDPSVTYFTPLSRGAIASLSLGAEYADGDYADYYYSIDAADSATSGLAQFDAGSGFTKASATLLLGYDLDGDATNGGLALVGIGGYSRMLGDAKRTPFTSVRGDADQWFVGAGIGYTF</sequence>
<feature type="signal peptide" evidence="6">
    <location>
        <begin position="1"/>
        <end position="19"/>
    </location>
</feature>
<gene>
    <name evidence="7" type="ORF">NSO95_02800</name>
</gene>
<dbReference type="EMBL" id="JANKHH010000001">
    <property type="protein sequence ID" value="MCR2832864.1"/>
    <property type="molecule type" value="Genomic_DNA"/>
</dbReference>
<evidence type="ECO:0000313" key="8">
    <source>
        <dbReference type="Proteomes" id="UP001206067"/>
    </source>
</evidence>
<evidence type="ECO:0000256" key="6">
    <source>
        <dbReference type="SAM" id="SignalP"/>
    </source>
</evidence>
<dbReference type="Proteomes" id="UP001206067">
    <property type="component" value="Unassembled WGS sequence"/>
</dbReference>
<evidence type="ECO:0000256" key="2">
    <source>
        <dbReference type="ARBA" id="ARBA00005722"/>
    </source>
</evidence>
<evidence type="ECO:0000256" key="4">
    <source>
        <dbReference type="ARBA" id="ARBA00023136"/>
    </source>
</evidence>
<evidence type="ECO:0000256" key="1">
    <source>
        <dbReference type="ARBA" id="ARBA00004442"/>
    </source>
</evidence>
<evidence type="ECO:0000313" key="7">
    <source>
        <dbReference type="EMBL" id="MCR2832864.1"/>
    </source>
</evidence>
<keyword evidence="3 6" id="KW-0732">Signal</keyword>
<organism evidence="7 8">
    <name type="scientific">Parerythrobacter lacustris</name>
    <dbReference type="NCBI Taxonomy" id="2969984"/>
    <lineage>
        <taxon>Bacteria</taxon>
        <taxon>Pseudomonadati</taxon>
        <taxon>Pseudomonadota</taxon>
        <taxon>Alphaproteobacteria</taxon>
        <taxon>Sphingomonadales</taxon>
        <taxon>Erythrobacteraceae</taxon>
        <taxon>Parerythrobacter</taxon>
    </lineage>
</organism>
<reference evidence="7 8" key="1">
    <citation type="submission" date="2022-08" db="EMBL/GenBank/DDBJ databases">
        <title>Polyphasic taxonomy analysis of Qipengyuania sp.RS5-5.</title>
        <authorList>
            <person name="Xamxidin M."/>
            <person name="Wu M."/>
        </authorList>
    </citation>
    <scope>NUCLEOTIDE SEQUENCE [LARGE SCALE GENOMIC DNA]</scope>
    <source>
        <strain evidence="7 8">RS5-5</strain>
    </source>
</reference>
<accession>A0ABT1XMI0</accession>
<evidence type="ECO:0000256" key="5">
    <source>
        <dbReference type="ARBA" id="ARBA00023237"/>
    </source>
</evidence>
<dbReference type="Pfam" id="PF06629">
    <property type="entry name" value="MipA"/>
    <property type="match status" value="1"/>
</dbReference>
<feature type="chain" id="PRO_5045916539" evidence="6">
    <location>
        <begin position="20"/>
        <end position="287"/>
    </location>
</feature>
<dbReference type="PANTHER" id="PTHR38776">
    <property type="entry name" value="MLTA-INTERACTING PROTEIN-RELATED"/>
    <property type="match status" value="1"/>
</dbReference>
<evidence type="ECO:0000256" key="3">
    <source>
        <dbReference type="ARBA" id="ARBA00022729"/>
    </source>
</evidence>
<comment type="similarity">
    <text evidence="2">Belongs to the MipA/OmpV family.</text>
</comment>
<dbReference type="InterPro" id="IPR010583">
    <property type="entry name" value="MipA"/>
</dbReference>